<gene>
    <name evidence="2" type="ORF">A2527_13760</name>
</gene>
<comment type="caution">
    <text evidence="2">The sequence shown here is derived from an EMBL/GenBank/DDBJ whole genome shotgun (WGS) entry which is preliminary data.</text>
</comment>
<feature type="signal peptide" evidence="1">
    <location>
        <begin position="1"/>
        <end position="20"/>
    </location>
</feature>
<keyword evidence="1" id="KW-0732">Signal</keyword>
<dbReference type="AlphaFoldDB" id="A0A1F6G5C3"/>
<proteinExistence type="predicted"/>
<sequence>MKKMLLLLLLVFLASPPLWAADAVKVGFDFPYKYQFKSADDGSKFEADGAPQGLIMTVDGFSWGGVGFESYDVLLKNSASHKFSYLLLDYFYLWDFDFMAIGGGYGMGTTLLKGGYGSEYERGLTDQILFKIEIPVWEMVNLRFGYQQIGAFLPNSAQLKYLLDKTYLQAGGTMTTLGVSFSF</sequence>
<dbReference type="Proteomes" id="UP000178449">
    <property type="component" value="Unassembled WGS sequence"/>
</dbReference>
<reference evidence="2 3" key="1">
    <citation type="journal article" date="2016" name="Nat. Commun.">
        <title>Thousands of microbial genomes shed light on interconnected biogeochemical processes in an aquifer system.</title>
        <authorList>
            <person name="Anantharaman K."/>
            <person name="Brown C.T."/>
            <person name="Hug L.A."/>
            <person name="Sharon I."/>
            <person name="Castelle C.J."/>
            <person name="Probst A.J."/>
            <person name="Thomas B.C."/>
            <person name="Singh A."/>
            <person name="Wilkins M.J."/>
            <person name="Karaoz U."/>
            <person name="Brodie E.L."/>
            <person name="Williams K.H."/>
            <person name="Hubbard S.S."/>
            <person name="Banfield J.F."/>
        </authorList>
    </citation>
    <scope>NUCLEOTIDE SEQUENCE [LARGE SCALE GENOMIC DNA]</scope>
</reference>
<dbReference type="STRING" id="1817772.A2527_13760"/>
<evidence type="ECO:0000313" key="3">
    <source>
        <dbReference type="Proteomes" id="UP000178449"/>
    </source>
</evidence>
<dbReference type="EMBL" id="MFNE01000052">
    <property type="protein sequence ID" value="OGG93303.1"/>
    <property type="molecule type" value="Genomic_DNA"/>
</dbReference>
<accession>A0A1F6G5C3</accession>
<evidence type="ECO:0000256" key="1">
    <source>
        <dbReference type="SAM" id="SignalP"/>
    </source>
</evidence>
<name>A0A1F6G5C3_9PROT</name>
<evidence type="ECO:0000313" key="2">
    <source>
        <dbReference type="EMBL" id="OGG93303.1"/>
    </source>
</evidence>
<protein>
    <recommendedName>
        <fullName evidence="4">Outer membrane protein beta-barrel domain-containing protein</fullName>
    </recommendedName>
</protein>
<organism evidence="2 3">
    <name type="scientific">Candidatus Lambdaproteobacteria bacterium RIFOXYD2_FULL_50_16</name>
    <dbReference type="NCBI Taxonomy" id="1817772"/>
    <lineage>
        <taxon>Bacteria</taxon>
        <taxon>Pseudomonadati</taxon>
        <taxon>Pseudomonadota</taxon>
        <taxon>Candidatus Lambdaproteobacteria</taxon>
    </lineage>
</organism>
<feature type="chain" id="PRO_5009524550" description="Outer membrane protein beta-barrel domain-containing protein" evidence="1">
    <location>
        <begin position="21"/>
        <end position="183"/>
    </location>
</feature>
<evidence type="ECO:0008006" key="4">
    <source>
        <dbReference type="Google" id="ProtNLM"/>
    </source>
</evidence>